<dbReference type="Proteomes" id="UP000001861">
    <property type="component" value="Unassembled WGS sequence"/>
</dbReference>
<dbReference type="GeneID" id="9379351"/>
<proteinExistence type="predicted"/>
<dbReference type="InParanoid" id="D6RR20"/>
<dbReference type="VEuPathDB" id="FungiDB:CC1G_15777"/>
<protein>
    <submittedName>
        <fullName evidence="1">Uncharacterized protein</fullName>
    </submittedName>
</protein>
<comment type="caution">
    <text evidence="1">The sequence shown here is derived from an EMBL/GenBank/DDBJ whole genome shotgun (WGS) entry which is preliminary data.</text>
</comment>
<sequence length="189" mass="20941">MSVLEPSRSIILATVEELGTTAYSYVTSRLPSRGTVNCNRERSACCPWVRNKLIRVGHMFFKSFIRTDSYHLEKVGINATEMKGKIMGVPLPKVVDLLEEAEKARIDATDVLPTRAADMARWFGALSADNGQWSSAAQDRVWRASHGSSAAEGRASVGMTARDWKKSQTDFQAYQSPALLGPINHLKIR</sequence>
<dbReference type="KEGG" id="cci:CC1G_15777"/>
<dbReference type="RefSeq" id="XP_002910057.1">
    <property type="nucleotide sequence ID" value="XM_002910011.1"/>
</dbReference>
<organism evidence="1 2">
    <name type="scientific">Coprinopsis cinerea (strain Okayama-7 / 130 / ATCC MYA-4618 / FGSC 9003)</name>
    <name type="common">Inky cap fungus</name>
    <name type="synonym">Hormographiella aspergillata</name>
    <dbReference type="NCBI Taxonomy" id="240176"/>
    <lineage>
        <taxon>Eukaryota</taxon>
        <taxon>Fungi</taxon>
        <taxon>Dikarya</taxon>
        <taxon>Basidiomycota</taxon>
        <taxon>Agaricomycotina</taxon>
        <taxon>Agaricomycetes</taxon>
        <taxon>Agaricomycetidae</taxon>
        <taxon>Agaricales</taxon>
        <taxon>Agaricineae</taxon>
        <taxon>Psathyrellaceae</taxon>
        <taxon>Coprinopsis</taxon>
    </lineage>
</organism>
<dbReference type="HOGENOM" id="CLU_1434375_0_0_1"/>
<reference evidence="1 2" key="1">
    <citation type="journal article" date="2010" name="Proc. Natl. Acad. Sci. U.S.A.">
        <title>Insights into evolution of multicellular fungi from the assembled chromosomes of the mushroom Coprinopsis cinerea (Coprinus cinereus).</title>
        <authorList>
            <person name="Stajich J.E."/>
            <person name="Wilke S.K."/>
            <person name="Ahren D."/>
            <person name="Au C.H."/>
            <person name="Birren B.W."/>
            <person name="Borodovsky M."/>
            <person name="Burns C."/>
            <person name="Canback B."/>
            <person name="Casselton L.A."/>
            <person name="Cheng C.K."/>
            <person name="Deng J."/>
            <person name="Dietrich F.S."/>
            <person name="Fargo D.C."/>
            <person name="Farman M.L."/>
            <person name="Gathman A.C."/>
            <person name="Goldberg J."/>
            <person name="Guigo R."/>
            <person name="Hoegger P.J."/>
            <person name="Hooker J.B."/>
            <person name="Huggins A."/>
            <person name="James T.Y."/>
            <person name="Kamada T."/>
            <person name="Kilaru S."/>
            <person name="Kodira C."/>
            <person name="Kues U."/>
            <person name="Kupfer D."/>
            <person name="Kwan H.S."/>
            <person name="Lomsadze A."/>
            <person name="Li W."/>
            <person name="Lilly W.W."/>
            <person name="Ma L.J."/>
            <person name="Mackey A.J."/>
            <person name="Manning G."/>
            <person name="Martin F."/>
            <person name="Muraguchi H."/>
            <person name="Natvig D.O."/>
            <person name="Palmerini H."/>
            <person name="Ramesh M.A."/>
            <person name="Rehmeyer C.J."/>
            <person name="Roe B.A."/>
            <person name="Shenoy N."/>
            <person name="Stanke M."/>
            <person name="Ter-Hovhannisyan V."/>
            <person name="Tunlid A."/>
            <person name="Velagapudi R."/>
            <person name="Vision T.J."/>
            <person name="Zeng Q."/>
            <person name="Zolan M.E."/>
            <person name="Pukkila P.J."/>
        </authorList>
    </citation>
    <scope>NUCLEOTIDE SEQUENCE [LARGE SCALE GENOMIC DNA]</scope>
    <source>
        <strain evidence="2">Okayama-7 / 130 / ATCC MYA-4618 / FGSC 9003</strain>
    </source>
</reference>
<evidence type="ECO:0000313" key="1">
    <source>
        <dbReference type="EMBL" id="EFI26563.1"/>
    </source>
</evidence>
<evidence type="ECO:0000313" key="2">
    <source>
        <dbReference type="Proteomes" id="UP000001861"/>
    </source>
</evidence>
<name>D6RR20_COPC7</name>
<dbReference type="EMBL" id="AACS02000013">
    <property type="protein sequence ID" value="EFI26563.1"/>
    <property type="molecule type" value="Genomic_DNA"/>
</dbReference>
<dbReference type="AlphaFoldDB" id="D6RR20"/>
<keyword evidence="2" id="KW-1185">Reference proteome</keyword>
<accession>D6RR20</accession>
<gene>
    <name evidence="1" type="ORF">CC1G_15777</name>
</gene>